<reference evidence="2" key="1">
    <citation type="submission" date="2018-05" db="EMBL/GenBank/DDBJ databases">
        <authorList>
            <person name="Lanie J.A."/>
            <person name="Ng W.-L."/>
            <person name="Kazmierczak K.M."/>
            <person name="Andrzejewski T.M."/>
            <person name="Davidsen T.M."/>
            <person name="Wayne K.J."/>
            <person name="Tettelin H."/>
            <person name="Glass J.I."/>
            <person name="Rusch D."/>
            <person name="Podicherti R."/>
            <person name="Tsui H.-C.T."/>
            <person name="Winkler M.E."/>
        </authorList>
    </citation>
    <scope>NUCLEOTIDE SEQUENCE</scope>
</reference>
<feature type="compositionally biased region" description="Low complexity" evidence="1">
    <location>
        <begin position="13"/>
        <end position="24"/>
    </location>
</feature>
<name>A0A383CT18_9ZZZZ</name>
<dbReference type="AlphaFoldDB" id="A0A383CT18"/>
<accession>A0A383CT18</accession>
<feature type="compositionally biased region" description="Low complexity" evidence="1">
    <location>
        <begin position="38"/>
        <end position="48"/>
    </location>
</feature>
<evidence type="ECO:0000256" key="1">
    <source>
        <dbReference type="SAM" id="MobiDB-lite"/>
    </source>
</evidence>
<dbReference type="EMBL" id="UINC01211393">
    <property type="protein sequence ID" value="SVE35271.1"/>
    <property type="molecule type" value="Genomic_DNA"/>
</dbReference>
<protein>
    <submittedName>
        <fullName evidence="2">Uncharacterized protein</fullName>
    </submittedName>
</protein>
<proteinExistence type="predicted"/>
<gene>
    <name evidence="2" type="ORF">METZ01_LOCUS488125</name>
</gene>
<sequence length="117" mass="11801">MSDGKQAMAPEGTTATPPQAVPVAPNMPSAPTVPPTGAPADGPAPGNPELTVQDLGVLKTIIEVAQSRGAFKANELEAVGKTYTKLETFLTSIQNQQVAAQGNAPAVPAKPATTGDK</sequence>
<feature type="region of interest" description="Disordered" evidence="1">
    <location>
        <begin position="98"/>
        <end position="117"/>
    </location>
</feature>
<feature type="region of interest" description="Disordered" evidence="1">
    <location>
        <begin position="1"/>
        <end position="51"/>
    </location>
</feature>
<evidence type="ECO:0000313" key="2">
    <source>
        <dbReference type="EMBL" id="SVE35271.1"/>
    </source>
</evidence>
<organism evidence="2">
    <name type="scientific">marine metagenome</name>
    <dbReference type="NCBI Taxonomy" id="408172"/>
    <lineage>
        <taxon>unclassified sequences</taxon>
        <taxon>metagenomes</taxon>
        <taxon>ecological metagenomes</taxon>
    </lineage>
</organism>